<protein>
    <submittedName>
        <fullName evidence="2">Uncharacterized protein</fullName>
    </submittedName>
</protein>
<feature type="transmembrane region" description="Helical" evidence="1">
    <location>
        <begin position="42"/>
        <end position="60"/>
    </location>
</feature>
<dbReference type="EMBL" id="BAABAQ010000001">
    <property type="protein sequence ID" value="GAA4179534.1"/>
    <property type="molecule type" value="Genomic_DNA"/>
</dbReference>
<sequence>MKIGAILLAVPFVGIPLFAISKLERAAELSAGGSALESQILMVPFVVILTVFLVVLLGILRFRAEMEGSVVEVHGAFTTRRVDLARARVWLDSFPECSRARDLTGHRLPYLYLYAQERGGRKVLLRLRAARAFLPPPELAVLANAIESDHRTGQDAERASRTADLLRRLSADPAIRVP</sequence>
<keyword evidence="1" id="KW-0812">Transmembrane</keyword>
<gene>
    <name evidence="2" type="ORF">GCM10022252_01170</name>
</gene>
<comment type="caution">
    <text evidence="2">The sequence shown here is derived from an EMBL/GenBank/DDBJ whole genome shotgun (WGS) entry which is preliminary data.</text>
</comment>
<evidence type="ECO:0000313" key="3">
    <source>
        <dbReference type="Proteomes" id="UP001501251"/>
    </source>
</evidence>
<keyword evidence="1" id="KW-0472">Membrane</keyword>
<accession>A0ABP8A875</accession>
<organism evidence="2 3">
    <name type="scientific">Streptosporangium oxazolinicum</name>
    <dbReference type="NCBI Taxonomy" id="909287"/>
    <lineage>
        <taxon>Bacteria</taxon>
        <taxon>Bacillati</taxon>
        <taxon>Actinomycetota</taxon>
        <taxon>Actinomycetes</taxon>
        <taxon>Streptosporangiales</taxon>
        <taxon>Streptosporangiaceae</taxon>
        <taxon>Streptosporangium</taxon>
    </lineage>
</organism>
<keyword evidence="1" id="KW-1133">Transmembrane helix</keyword>
<evidence type="ECO:0000256" key="1">
    <source>
        <dbReference type="SAM" id="Phobius"/>
    </source>
</evidence>
<dbReference type="Proteomes" id="UP001501251">
    <property type="component" value="Unassembled WGS sequence"/>
</dbReference>
<evidence type="ECO:0000313" key="2">
    <source>
        <dbReference type="EMBL" id="GAA4179534.1"/>
    </source>
</evidence>
<proteinExistence type="predicted"/>
<name>A0ABP8A875_9ACTN</name>
<reference evidence="3" key="1">
    <citation type="journal article" date="2019" name="Int. J. Syst. Evol. Microbiol.">
        <title>The Global Catalogue of Microorganisms (GCM) 10K type strain sequencing project: providing services to taxonomists for standard genome sequencing and annotation.</title>
        <authorList>
            <consortium name="The Broad Institute Genomics Platform"/>
            <consortium name="The Broad Institute Genome Sequencing Center for Infectious Disease"/>
            <person name="Wu L."/>
            <person name="Ma J."/>
        </authorList>
    </citation>
    <scope>NUCLEOTIDE SEQUENCE [LARGE SCALE GENOMIC DNA]</scope>
    <source>
        <strain evidence="3">JCM 17388</strain>
    </source>
</reference>
<keyword evidence="3" id="KW-1185">Reference proteome</keyword>